<keyword evidence="6" id="KW-1185">Reference proteome</keyword>
<dbReference type="SMART" id="SM01092">
    <property type="entry name" value="CO_deh_flav_C"/>
    <property type="match status" value="1"/>
</dbReference>
<dbReference type="Pfam" id="PF03450">
    <property type="entry name" value="CO_deh_flav_C"/>
    <property type="match status" value="1"/>
</dbReference>
<dbReference type="EMBL" id="MAXA01000058">
    <property type="protein sequence ID" value="OHV40964.1"/>
    <property type="molecule type" value="Genomic_DNA"/>
</dbReference>
<dbReference type="AlphaFoldDB" id="A0A1S1R8A5"/>
<evidence type="ECO:0000256" key="1">
    <source>
        <dbReference type="ARBA" id="ARBA00022630"/>
    </source>
</evidence>
<sequence length="299" mass="30495">MTTPGGPSTALHRPGTVGEAVAALAAEARAGRPVELLAGGTDLVPALRTGTRPPAAIVALRRVLELRVRGAGADTLTIGAGVTYTELAGWSLSPGLAATSRVVGSVQIRNCGTVGGALGSANPRGDLLTFLTAAQAEVLLTSEDGSRAAGLDDFLSAGRLPGELVTAVRVPRPSGPQTYLKIGGRQAAFPSLVSCALLVDRVRERVCCAVGGVAARPWRVAEAERLAAADVDWSTGTAPAALARRFGELAAAGVRAASPLGEDPRHPLEYRVHAAGVLAARAFARCLTARSAPRRESAP</sequence>
<keyword evidence="2" id="KW-0274">FAD</keyword>
<dbReference type="PROSITE" id="PS51387">
    <property type="entry name" value="FAD_PCMH"/>
    <property type="match status" value="1"/>
</dbReference>
<name>A0A1S1R8A5_9ACTN</name>
<dbReference type="InterPro" id="IPR016167">
    <property type="entry name" value="FAD-bd_PCMH_sub1"/>
</dbReference>
<dbReference type="InterPro" id="IPR016166">
    <property type="entry name" value="FAD-bd_PCMH"/>
</dbReference>
<dbReference type="PANTHER" id="PTHR42659">
    <property type="entry name" value="XANTHINE DEHYDROGENASE SUBUNIT C-RELATED"/>
    <property type="match status" value="1"/>
</dbReference>
<reference evidence="6" key="1">
    <citation type="submission" date="2016-07" db="EMBL/GenBank/DDBJ databases">
        <title>Frankia sp. NRRL B-16219 Genome sequencing.</title>
        <authorList>
            <person name="Ghodhbane-Gtari F."/>
            <person name="Swanson E."/>
            <person name="Gueddou A."/>
            <person name="Louati M."/>
            <person name="Nouioui I."/>
            <person name="Hezbri K."/>
            <person name="Abebe-Akele F."/>
            <person name="Simpson S."/>
            <person name="Morris K."/>
            <person name="Thomas K."/>
            <person name="Gtari M."/>
            <person name="Tisa L.S."/>
        </authorList>
    </citation>
    <scope>NUCLEOTIDE SEQUENCE [LARGE SCALE GENOMIC DNA]</scope>
    <source>
        <strain evidence="6">NRRL B-16219</strain>
    </source>
</reference>
<dbReference type="SUPFAM" id="SSF55447">
    <property type="entry name" value="CO dehydrogenase flavoprotein C-terminal domain-like"/>
    <property type="match status" value="1"/>
</dbReference>
<dbReference type="Gene3D" id="3.30.43.10">
    <property type="entry name" value="Uridine Diphospho-n-acetylenolpyruvylglucosamine Reductase, domain 2"/>
    <property type="match status" value="1"/>
</dbReference>
<dbReference type="InterPro" id="IPR036318">
    <property type="entry name" value="FAD-bd_PCMH-like_sf"/>
</dbReference>
<dbReference type="RefSeq" id="WP_071060403.1">
    <property type="nucleotide sequence ID" value="NZ_MAXA01000058.1"/>
</dbReference>
<dbReference type="Pfam" id="PF00941">
    <property type="entry name" value="FAD_binding_5"/>
    <property type="match status" value="1"/>
</dbReference>
<dbReference type="InterPro" id="IPR036683">
    <property type="entry name" value="CO_DH_flav_C_dom_sf"/>
</dbReference>
<evidence type="ECO:0000313" key="5">
    <source>
        <dbReference type="EMBL" id="OHV40964.1"/>
    </source>
</evidence>
<dbReference type="OrthoDB" id="9793944at2"/>
<comment type="caution">
    <text evidence="5">The sequence shown here is derived from an EMBL/GenBank/DDBJ whole genome shotgun (WGS) entry which is preliminary data.</text>
</comment>
<dbReference type="GO" id="GO:0016491">
    <property type="term" value="F:oxidoreductase activity"/>
    <property type="evidence" value="ECO:0007669"/>
    <property type="project" value="UniProtKB-KW"/>
</dbReference>
<dbReference type="InterPro" id="IPR016169">
    <property type="entry name" value="FAD-bd_PCMH_sub2"/>
</dbReference>
<evidence type="ECO:0000256" key="3">
    <source>
        <dbReference type="ARBA" id="ARBA00023002"/>
    </source>
</evidence>
<proteinExistence type="predicted"/>
<evidence type="ECO:0000256" key="2">
    <source>
        <dbReference type="ARBA" id="ARBA00022827"/>
    </source>
</evidence>
<feature type="domain" description="FAD-binding PCMH-type" evidence="4">
    <location>
        <begin position="3"/>
        <end position="175"/>
    </location>
</feature>
<evidence type="ECO:0000259" key="4">
    <source>
        <dbReference type="PROSITE" id="PS51387"/>
    </source>
</evidence>
<dbReference type="Gene3D" id="3.30.465.10">
    <property type="match status" value="1"/>
</dbReference>
<accession>A0A1S1R8A5</accession>
<gene>
    <name evidence="5" type="ORF">BBK14_12045</name>
</gene>
<dbReference type="GO" id="GO:0071949">
    <property type="term" value="F:FAD binding"/>
    <property type="evidence" value="ECO:0007669"/>
    <property type="project" value="InterPro"/>
</dbReference>
<dbReference type="InterPro" id="IPR051312">
    <property type="entry name" value="Diverse_Substr_Oxidored"/>
</dbReference>
<keyword evidence="3" id="KW-0560">Oxidoreductase</keyword>
<dbReference type="Gene3D" id="3.30.390.50">
    <property type="entry name" value="CO dehydrogenase flavoprotein, C-terminal domain"/>
    <property type="match status" value="1"/>
</dbReference>
<dbReference type="InterPro" id="IPR002346">
    <property type="entry name" value="Mopterin_DH_FAD-bd"/>
</dbReference>
<protein>
    <submittedName>
        <fullName evidence="5">Molybdopterin dehydrogenase</fullName>
    </submittedName>
</protein>
<evidence type="ECO:0000313" key="6">
    <source>
        <dbReference type="Proteomes" id="UP000179769"/>
    </source>
</evidence>
<organism evidence="5 6">
    <name type="scientific">Parafrankia soli</name>
    <dbReference type="NCBI Taxonomy" id="2599596"/>
    <lineage>
        <taxon>Bacteria</taxon>
        <taxon>Bacillati</taxon>
        <taxon>Actinomycetota</taxon>
        <taxon>Actinomycetes</taxon>
        <taxon>Frankiales</taxon>
        <taxon>Frankiaceae</taxon>
        <taxon>Parafrankia</taxon>
    </lineage>
</organism>
<keyword evidence="1" id="KW-0285">Flavoprotein</keyword>
<dbReference type="SUPFAM" id="SSF56176">
    <property type="entry name" value="FAD-binding/transporter-associated domain-like"/>
    <property type="match status" value="1"/>
</dbReference>
<dbReference type="Proteomes" id="UP000179769">
    <property type="component" value="Unassembled WGS sequence"/>
</dbReference>
<dbReference type="PANTHER" id="PTHR42659:SF2">
    <property type="entry name" value="XANTHINE DEHYDROGENASE SUBUNIT C-RELATED"/>
    <property type="match status" value="1"/>
</dbReference>
<dbReference type="InterPro" id="IPR005107">
    <property type="entry name" value="CO_DH_flav_C"/>
</dbReference>